<evidence type="ECO:0000256" key="4">
    <source>
        <dbReference type="ARBA" id="ARBA00022679"/>
    </source>
</evidence>
<dbReference type="InterPro" id="IPR050187">
    <property type="entry name" value="Lipid_Phosphate_FormReg"/>
</dbReference>
<keyword evidence="9" id="KW-0594">Phospholipid biosynthesis</keyword>
<protein>
    <submittedName>
        <fullName evidence="12">YegS/Rv2252/BmrU family lipid kinase</fullName>
    </submittedName>
</protein>
<dbReference type="PROSITE" id="PS50146">
    <property type="entry name" value="DAGK"/>
    <property type="match status" value="1"/>
</dbReference>
<dbReference type="Gene3D" id="2.60.200.40">
    <property type="match status" value="1"/>
</dbReference>
<dbReference type="Pfam" id="PF00781">
    <property type="entry name" value="DAGK_cat"/>
    <property type="match status" value="1"/>
</dbReference>
<comment type="caution">
    <text evidence="12">The sequence shown here is derived from an EMBL/GenBank/DDBJ whole genome shotgun (WGS) entry which is preliminary data.</text>
</comment>
<dbReference type="PANTHER" id="PTHR12358:SF54">
    <property type="entry name" value="SPHINGOSINE KINASE RELATED PROTEIN"/>
    <property type="match status" value="1"/>
</dbReference>
<comment type="cofactor">
    <cofactor evidence="1">
        <name>Mg(2+)</name>
        <dbReference type="ChEBI" id="CHEBI:18420"/>
    </cofactor>
</comment>
<dbReference type="InterPro" id="IPR017438">
    <property type="entry name" value="ATP-NAD_kinase_N"/>
</dbReference>
<dbReference type="InterPro" id="IPR005218">
    <property type="entry name" value="Diacylglycerol/lipid_kinase"/>
</dbReference>
<reference evidence="12 13" key="1">
    <citation type="submission" date="2019-08" db="EMBL/GenBank/DDBJ databases">
        <title>Bacillus genomes from the desert of Cuatro Cienegas, Coahuila.</title>
        <authorList>
            <person name="Olmedo-Alvarez G."/>
        </authorList>
    </citation>
    <scope>NUCLEOTIDE SEQUENCE [LARGE SCALE GENOMIC DNA]</scope>
    <source>
        <strain evidence="12 13">CH40_1T</strain>
    </source>
</reference>
<comment type="similarity">
    <text evidence="2">Belongs to the diacylglycerol/lipid kinase family.</text>
</comment>
<evidence type="ECO:0000256" key="3">
    <source>
        <dbReference type="ARBA" id="ARBA00022516"/>
    </source>
</evidence>
<dbReference type="InterPro" id="IPR045540">
    <property type="entry name" value="YegS/DAGK_C"/>
</dbReference>
<keyword evidence="3" id="KW-0444">Lipid biosynthesis</keyword>
<dbReference type="AlphaFoldDB" id="A0A5D4KIG6"/>
<evidence type="ECO:0000256" key="7">
    <source>
        <dbReference type="ARBA" id="ARBA00022840"/>
    </source>
</evidence>
<dbReference type="InterPro" id="IPR001206">
    <property type="entry name" value="Diacylglycerol_kinase_cat_dom"/>
</dbReference>
<keyword evidence="8" id="KW-0443">Lipid metabolism</keyword>
<dbReference type="GO" id="GO:0016301">
    <property type="term" value="F:kinase activity"/>
    <property type="evidence" value="ECO:0007669"/>
    <property type="project" value="UniProtKB-KW"/>
</dbReference>
<keyword evidence="4" id="KW-0808">Transferase</keyword>
<evidence type="ECO:0000256" key="9">
    <source>
        <dbReference type="ARBA" id="ARBA00023209"/>
    </source>
</evidence>
<gene>
    <name evidence="12" type="ORF">FZC79_04810</name>
</gene>
<dbReference type="SUPFAM" id="SSF111331">
    <property type="entry name" value="NAD kinase/diacylglycerol kinase-like"/>
    <property type="match status" value="1"/>
</dbReference>
<keyword evidence="10" id="KW-1208">Phospholipid metabolism</keyword>
<dbReference type="Pfam" id="PF19279">
    <property type="entry name" value="YegS_C"/>
    <property type="match status" value="1"/>
</dbReference>
<evidence type="ECO:0000313" key="13">
    <source>
        <dbReference type="Proteomes" id="UP000323317"/>
    </source>
</evidence>
<keyword evidence="7" id="KW-0067">ATP-binding</keyword>
<feature type="domain" description="DAGKc" evidence="11">
    <location>
        <begin position="1"/>
        <end position="135"/>
    </location>
</feature>
<dbReference type="Gene3D" id="3.40.50.10330">
    <property type="entry name" value="Probable inorganic polyphosphate/atp-NAD kinase, domain 1"/>
    <property type="match status" value="1"/>
</dbReference>
<keyword evidence="6 12" id="KW-0418">Kinase</keyword>
<organism evidence="12 13">
    <name type="scientific">Rossellomorea vietnamensis</name>
    <dbReference type="NCBI Taxonomy" id="218284"/>
    <lineage>
        <taxon>Bacteria</taxon>
        <taxon>Bacillati</taxon>
        <taxon>Bacillota</taxon>
        <taxon>Bacilli</taxon>
        <taxon>Bacillales</taxon>
        <taxon>Bacillaceae</taxon>
        <taxon>Rossellomorea</taxon>
    </lineage>
</organism>
<dbReference type="GO" id="GO:0005524">
    <property type="term" value="F:ATP binding"/>
    <property type="evidence" value="ECO:0007669"/>
    <property type="project" value="UniProtKB-KW"/>
</dbReference>
<evidence type="ECO:0000256" key="6">
    <source>
        <dbReference type="ARBA" id="ARBA00022777"/>
    </source>
</evidence>
<evidence type="ECO:0000256" key="2">
    <source>
        <dbReference type="ARBA" id="ARBA00005983"/>
    </source>
</evidence>
<sequence length="315" mass="35547">MRTIYIININAKNSYSVPVWEKLQKQLMVHQDDLCFTHSVDEMRAAVRNIVEAAPDEKLFIVGVGGDGTISALINQCIGYDNVTVGHFPAGSGNDFAKGYLWPAKIDQGAKVIRLFQEDRLPEKFHDTGLYVLNGYRKGYFVNSMGAGFDAKVTMRAQHSPIKKWLNRLSLGKLIYAVLVFSEAMKFKPLVLEAEIDGEKKSFQHTWFITISNQQYFGGGMKISPKADSADGMLDLTVVQNLSRLKLLVVFLSVFFGKHTTFKEVETYRVKEILITSPEPVPVQVDGDYIGLIEENKKLHIEVQHHNWKTADMNS</sequence>
<dbReference type="EMBL" id="VTEH01000002">
    <property type="protein sequence ID" value="TYR77022.1"/>
    <property type="molecule type" value="Genomic_DNA"/>
</dbReference>
<dbReference type="PANTHER" id="PTHR12358">
    <property type="entry name" value="SPHINGOSINE KINASE"/>
    <property type="match status" value="1"/>
</dbReference>
<accession>A0A5D4KIG6</accession>
<name>A0A5D4KIG6_9BACI</name>
<evidence type="ECO:0000313" key="12">
    <source>
        <dbReference type="EMBL" id="TYR77022.1"/>
    </source>
</evidence>
<keyword evidence="5" id="KW-0547">Nucleotide-binding</keyword>
<dbReference type="NCBIfam" id="TIGR00147">
    <property type="entry name" value="YegS/Rv2252/BmrU family lipid kinase"/>
    <property type="match status" value="1"/>
</dbReference>
<evidence type="ECO:0000256" key="10">
    <source>
        <dbReference type="ARBA" id="ARBA00023264"/>
    </source>
</evidence>
<dbReference type="RefSeq" id="WP_148945713.1">
    <property type="nucleotide sequence ID" value="NZ_VTEH01000002.1"/>
</dbReference>
<evidence type="ECO:0000256" key="1">
    <source>
        <dbReference type="ARBA" id="ARBA00001946"/>
    </source>
</evidence>
<evidence type="ECO:0000256" key="8">
    <source>
        <dbReference type="ARBA" id="ARBA00023098"/>
    </source>
</evidence>
<dbReference type="InterPro" id="IPR016064">
    <property type="entry name" value="NAD/diacylglycerol_kinase_sf"/>
</dbReference>
<dbReference type="Proteomes" id="UP000323317">
    <property type="component" value="Unassembled WGS sequence"/>
</dbReference>
<proteinExistence type="inferred from homology"/>
<evidence type="ECO:0000259" key="11">
    <source>
        <dbReference type="PROSITE" id="PS50146"/>
    </source>
</evidence>
<dbReference type="GO" id="GO:0008654">
    <property type="term" value="P:phospholipid biosynthetic process"/>
    <property type="evidence" value="ECO:0007669"/>
    <property type="project" value="UniProtKB-KW"/>
</dbReference>
<evidence type="ECO:0000256" key="5">
    <source>
        <dbReference type="ARBA" id="ARBA00022741"/>
    </source>
</evidence>